<sequence>MENMVASKERVLADIEEDKTAFIVCNEDRSWFLVRAGTLDEAVSQAKNKGKKPRYVIEEKLSTKVIGVCKINSFFLSQNLSFFHFLSFFFHFYFFLGVCVQSSRKNSALPADG</sequence>
<keyword evidence="1" id="KW-0472">Membrane</keyword>
<name>A0A133UC00_9EURY</name>
<evidence type="ECO:0000256" key="1">
    <source>
        <dbReference type="SAM" id="Phobius"/>
    </source>
</evidence>
<evidence type="ECO:0000313" key="3">
    <source>
        <dbReference type="Proteomes" id="UP000070373"/>
    </source>
</evidence>
<keyword evidence="1" id="KW-1133">Transmembrane helix</keyword>
<keyword evidence="1" id="KW-0812">Transmembrane</keyword>
<proteinExistence type="predicted"/>
<dbReference type="Proteomes" id="UP000070373">
    <property type="component" value="Unassembled WGS sequence"/>
</dbReference>
<organism evidence="2 3">
    <name type="scientific">candidate division MSBL1 archaeon SCGC-AAA259E17</name>
    <dbReference type="NCBI Taxonomy" id="1698263"/>
    <lineage>
        <taxon>Archaea</taxon>
        <taxon>Methanobacteriati</taxon>
        <taxon>Methanobacteriota</taxon>
        <taxon>candidate division MSBL1</taxon>
    </lineage>
</organism>
<evidence type="ECO:0000313" key="2">
    <source>
        <dbReference type="EMBL" id="KXA91695.1"/>
    </source>
</evidence>
<dbReference type="AlphaFoldDB" id="A0A133UC00"/>
<keyword evidence="3" id="KW-1185">Reference proteome</keyword>
<feature type="transmembrane region" description="Helical" evidence="1">
    <location>
        <begin position="82"/>
        <end position="100"/>
    </location>
</feature>
<accession>A0A133UC00</accession>
<comment type="caution">
    <text evidence="2">The sequence shown here is derived from an EMBL/GenBank/DDBJ whole genome shotgun (WGS) entry which is preliminary data.</text>
</comment>
<reference evidence="2 3" key="1">
    <citation type="journal article" date="2016" name="Sci. Rep.">
        <title>Metabolic traits of an uncultured archaeal lineage -MSBL1- from brine pools of the Red Sea.</title>
        <authorList>
            <person name="Mwirichia R."/>
            <person name="Alam I."/>
            <person name="Rashid M."/>
            <person name="Vinu M."/>
            <person name="Ba-Alawi W."/>
            <person name="Anthony Kamau A."/>
            <person name="Kamanda Ngugi D."/>
            <person name="Goker M."/>
            <person name="Klenk H.P."/>
            <person name="Bajic V."/>
            <person name="Stingl U."/>
        </authorList>
    </citation>
    <scope>NUCLEOTIDE SEQUENCE [LARGE SCALE GENOMIC DNA]</scope>
    <source>
        <strain evidence="2">SCGC-AAA259E17</strain>
    </source>
</reference>
<dbReference type="EMBL" id="LHXN01000104">
    <property type="protein sequence ID" value="KXA91695.1"/>
    <property type="molecule type" value="Genomic_DNA"/>
</dbReference>
<protein>
    <submittedName>
        <fullName evidence="2">Uncharacterized protein</fullName>
    </submittedName>
</protein>
<gene>
    <name evidence="2" type="ORF">AKJ64_04575</name>
</gene>